<dbReference type="STRING" id="400682.A0A1X7TVW7"/>
<reference evidence="3" key="1">
    <citation type="submission" date="2017-05" db="UniProtKB">
        <authorList>
            <consortium name="EnsemblMetazoa"/>
        </authorList>
    </citation>
    <scope>IDENTIFICATION</scope>
</reference>
<dbReference type="PANTHER" id="PTHR22878:SF63">
    <property type="entry name" value="DYNEIN AXONEMAL HEAVY CHAIN 10"/>
    <property type="match status" value="1"/>
</dbReference>
<dbReference type="InParanoid" id="A0A1X7TVW7"/>
<name>A0A1X7TVW7_AMPQE</name>
<dbReference type="GO" id="GO:0030286">
    <property type="term" value="C:dynein complex"/>
    <property type="evidence" value="ECO:0007669"/>
    <property type="project" value="InterPro"/>
</dbReference>
<dbReference type="Pfam" id="PF18198">
    <property type="entry name" value="AAA_lid_11"/>
    <property type="match status" value="1"/>
</dbReference>
<dbReference type="AlphaFoldDB" id="A0A1X7TVW7"/>
<protein>
    <submittedName>
        <fullName evidence="3">Uncharacterized protein</fullName>
    </submittedName>
</protein>
<accession>A0A1X7TVW7</accession>
<feature type="domain" description="Dynein heavy chain AAA lid" evidence="1">
    <location>
        <begin position="49"/>
        <end position="135"/>
    </location>
</feature>
<proteinExistence type="predicted"/>
<dbReference type="InterPro" id="IPR041228">
    <property type="entry name" value="Dynein_C"/>
</dbReference>
<dbReference type="Gene3D" id="1.10.10.10">
    <property type="entry name" value="Winged helix-like DNA-binding domain superfamily/Winged helix DNA-binding domain"/>
    <property type="match status" value="1"/>
</dbReference>
<dbReference type="InterPro" id="IPR036388">
    <property type="entry name" value="WH-like_DNA-bd_sf"/>
</dbReference>
<dbReference type="InterPro" id="IPR026983">
    <property type="entry name" value="DHC"/>
</dbReference>
<dbReference type="GO" id="GO:0007018">
    <property type="term" value="P:microtubule-based movement"/>
    <property type="evidence" value="ECO:0007669"/>
    <property type="project" value="InterPro"/>
</dbReference>
<evidence type="ECO:0000313" key="3">
    <source>
        <dbReference type="EnsemblMetazoa" id="Aqu2.1.19382_001"/>
    </source>
</evidence>
<dbReference type="PANTHER" id="PTHR22878">
    <property type="entry name" value="DYNEIN HEAVY CHAIN 6, AXONEMAL-LIKE-RELATED"/>
    <property type="match status" value="1"/>
</dbReference>
<dbReference type="EnsemblMetazoa" id="Aqu2.1.19382_001">
    <property type="protein sequence ID" value="Aqu2.1.19382_001"/>
    <property type="gene ID" value="Aqu2.1.19382"/>
</dbReference>
<organism evidence="3">
    <name type="scientific">Amphimedon queenslandica</name>
    <name type="common">Sponge</name>
    <dbReference type="NCBI Taxonomy" id="400682"/>
    <lineage>
        <taxon>Eukaryota</taxon>
        <taxon>Metazoa</taxon>
        <taxon>Porifera</taxon>
        <taxon>Demospongiae</taxon>
        <taxon>Heteroscleromorpha</taxon>
        <taxon>Haplosclerida</taxon>
        <taxon>Niphatidae</taxon>
        <taxon>Amphimedon</taxon>
    </lineage>
</organism>
<dbReference type="GO" id="GO:0051959">
    <property type="term" value="F:dynein light intermediate chain binding"/>
    <property type="evidence" value="ECO:0007669"/>
    <property type="project" value="InterPro"/>
</dbReference>
<evidence type="ECO:0000259" key="2">
    <source>
        <dbReference type="Pfam" id="PF18199"/>
    </source>
</evidence>
<dbReference type="Gene3D" id="1.20.1270.280">
    <property type="match status" value="1"/>
</dbReference>
<dbReference type="Pfam" id="PF18199">
    <property type="entry name" value="Dynein_C"/>
    <property type="match status" value="1"/>
</dbReference>
<evidence type="ECO:0000259" key="1">
    <source>
        <dbReference type="Pfam" id="PF18198"/>
    </source>
</evidence>
<dbReference type="InterPro" id="IPR041658">
    <property type="entry name" value="AAA_lid_11"/>
</dbReference>
<dbReference type="InterPro" id="IPR042219">
    <property type="entry name" value="AAA_lid_11_sf"/>
</dbReference>
<sequence>MAATDQAFLDMLNSLIEMMTQELNKIDRVKYKTLITIHLHQRDIFNDLGPSWSAVRYMIGEIQYGGRVTDDYDKHLLNTYAKLWFGEHMFQQKFRFCNCKVFPIPVFKTVQDYISYIDSLPMVITPEVFGMHPNADITYQSNTAKSCREIIYFHVALHVHARLQKIGAIAPMNVFLRQEIDRMQRIITIVRNTLQDLQLAIDGTIVMSKILWESATIGFWFTELLERDSQLSDGIDLLVNQPPLRNNCFLYSTLKNFKVLTSTEVPATTTKHFVKLRLFDSGVLVVESLSLKEEVIIEETVKMVQDNGSLTAQELSNHAGVSIMLATEQYGLKHCPAIQKTRSHGADVAGTVKNLELSCANSVAAYVEAVQLLQEKMDGSPTRRDIVTMMQLIMHAHATPIVSVPCLEKQDGVDVFKTVVLEDYSTIPSKRKRTQPKEVKRIKECKDVIDSLQFVKFKADKNTCV</sequence>
<dbReference type="Gene3D" id="1.10.8.720">
    <property type="entry name" value="Region D6 of dynein motor"/>
    <property type="match status" value="1"/>
</dbReference>
<dbReference type="GO" id="GO:0045505">
    <property type="term" value="F:dynein intermediate chain binding"/>
    <property type="evidence" value="ECO:0007669"/>
    <property type="project" value="InterPro"/>
</dbReference>
<feature type="domain" description="Dynein heavy chain C-terminal" evidence="2">
    <location>
        <begin position="162"/>
        <end position="211"/>
    </location>
</feature>
<dbReference type="OrthoDB" id="10056840at2759"/>